<protein>
    <submittedName>
        <fullName evidence="3">Magnesium chelatase subunit D</fullName>
    </submittedName>
</protein>
<dbReference type="Gene3D" id="3.40.50.300">
    <property type="entry name" value="P-loop containing nucleotide triphosphate hydrolases"/>
    <property type="match status" value="1"/>
</dbReference>
<evidence type="ECO:0000313" key="3">
    <source>
        <dbReference type="EMBL" id="MQY52711.1"/>
    </source>
</evidence>
<dbReference type="InterPro" id="IPR002035">
    <property type="entry name" value="VWF_A"/>
</dbReference>
<comment type="caution">
    <text evidence="3">The sequence shown here is derived from an EMBL/GenBank/DDBJ whole genome shotgun (WGS) entry which is preliminary data.</text>
</comment>
<dbReference type="InterPro" id="IPR041628">
    <property type="entry name" value="ChlI/MoxR_AAA_lid"/>
</dbReference>
<dbReference type="Gene3D" id="3.40.50.410">
    <property type="entry name" value="von Willebrand factor, type A domain"/>
    <property type="match status" value="1"/>
</dbReference>
<evidence type="ECO:0000313" key="4">
    <source>
        <dbReference type="Proteomes" id="UP000480275"/>
    </source>
</evidence>
<dbReference type="PANTHER" id="PTHR43473">
    <property type="entry name" value="MAGNESIUM-CHELATASE SUBUNIT CHLD, CHLOROPLASTIC"/>
    <property type="match status" value="1"/>
</dbReference>
<feature type="region of interest" description="Disordered" evidence="1">
    <location>
        <begin position="332"/>
        <end position="358"/>
    </location>
</feature>
<feature type="compositionally biased region" description="Low complexity" evidence="1">
    <location>
        <begin position="337"/>
        <end position="358"/>
    </location>
</feature>
<accession>A0A6L5K044</accession>
<feature type="domain" description="VWFA" evidence="2">
    <location>
        <begin position="427"/>
        <end position="606"/>
    </location>
</feature>
<dbReference type="Gene3D" id="1.10.8.80">
    <property type="entry name" value="Magnesium chelatase subunit I, C-Terminal domain"/>
    <property type="match status" value="1"/>
</dbReference>
<dbReference type="AlphaFoldDB" id="A0A6L5K044"/>
<dbReference type="NCBIfam" id="NF009943">
    <property type="entry name" value="PRK13406.1"/>
    <property type="match status" value="1"/>
</dbReference>
<evidence type="ECO:0000259" key="2">
    <source>
        <dbReference type="PROSITE" id="PS50234"/>
    </source>
</evidence>
<dbReference type="PANTHER" id="PTHR43473:SF2">
    <property type="entry name" value="MAGNESIUM-CHELATASE SUBUNIT CHLD, CHLOROPLASTIC"/>
    <property type="match status" value="1"/>
</dbReference>
<dbReference type="Pfam" id="PF13519">
    <property type="entry name" value="VWA_2"/>
    <property type="match status" value="1"/>
</dbReference>
<sequence>MSAAAQWGEAVLAASLFAIDPPGIGGISVRALAGPVRDRWMTLLTGLLPTEAPVRRVPLHIADGRLLGGLDLAATLQTGRPVAERGVLADVNGGIAVMAMGERLTPSTAARLSAVIDNGEVVLERDGLAMRLPTRFGVIVLDEGASEEERPPVSLLDRLGFHIVLTDVSVRDTEEMAPTREEVAAARVQLAKVSVGDKFVEAICGAGAALGVASLRPTLLAVRVARASAALDGRDEVNEDDASIAVRLVLVPRATQIPEMPADEEVPPEEVPPEEPPADEEPPEQPPENNDDDEEKPPPEVEKPLDDVVLAAALSAMPAGLLAQLRAAQFMRSRSSPPGRTGVARAGGARGRPVGVRRGMPEAGARLNVVETLRNAAPWQPLRRREMLASAREKGLDEAIAAASGPRVQVRQDDFRVTRFKQRAQTTSIFVVDASGSAALHRLAEAKGAVELLLADCYVRRDRVALIAFRGQGADLLLPPTRSLVRAKRSLSGLPGGGGTPLAAGIDAAASLADAVRRRGETPLLVFLTDGRANIGRDGKGGRAQAEQDALTAARALRMENFTALFVDTSAQPHPQAQKIAREMDALYLPLPYADASGISKTIRAASPPARTA</sequence>
<dbReference type="Pfam" id="PF17863">
    <property type="entry name" value="AAA_lid_2"/>
    <property type="match status" value="1"/>
</dbReference>
<dbReference type="SUPFAM" id="SSF52540">
    <property type="entry name" value="P-loop containing nucleoside triphosphate hydrolases"/>
    <property type="match status" value="1"/>
</dbReference>
<gene>
    <name evidence="3" type="ORF">GHK24_13125</name>
</gene>
<feature type="compositionally biased region" description="Acidic residues" evidence="1">
    <location>
        <begin position="261"/>
        <end position="295"/>
    </location>
</feature>
<dbReference type="InterPro" id="IPR036465">
    <property type="entry name" value="vWFA_dom_sf"/>
</dbReference>
<dbReference type="PROSITE" id="PS50234">
    <property type="entry name" value="VWFA"/>
    <property type="match status" value="1"/>
</dbReference>
<dbReference type="EMBL" id="WIXJ01000015">
    <property type="protein sequence ID" value="MQY52711.1"/>
    <property type="molecule type" value="Genomic_DNA"/>
</dbReference>
<proteinExistence type="predicted"/>
<dbReference type="Proteomes" id="UP000480275">
    <property type="component" value="Unassembled WGS sequence"/>
</dbReference>
<feature type="region of interest" description="Disordered" evidence="1">
    <location>
        <begin position="255"/>
        <end position="302"/>
    </location>
</feature>
<reference evidence="3 4" key="1">
    <citation type="submission" date="2019-10" db="EMBL/GenBank/DDBJ databases">
        <title>Whole-genome sequence of the purple nonsulfur photosynthetic bacterium Rhodocyclus tenuis.</title>
        <authorList>
            <person name="Kyndt J.A."/>
            <person name="Meyer T.E."/>
        </authorList>
    </citation>
    <scope>NUCLEOTIDE SEQUENCE [LARGE SCALE GENOMIC DNA]</scope>
    <source>
        <strain evidence="3 4">DSM 110</strain>
    </source>
</reference>
<organism evidence="3 4">
    <name type="scientific">Rhodocyclus tenuis</name>
    <name type="common">Rhodospirillum tenue</name>
    <dbReference type="NCBI Taxonomy" id="1066"/>
    <lineage>
        <taxon>Bacteria</taxon>
        <taxon>Pseudomonadati</taxon>
        <taxon>Pseudomonadota</taxon>
        <taxon>Betaproteobacteria</taxon>
        <taxon>Rhodocyclales</taxon>
        <taxon>Rhodocyclaceae</taxon>
        <taxon>Rhodocyclus</taxon>
    </lineage>
</organism>
<dbReference type="SMART" id="SM00327">
    <property type="entry name" value="VWA"/>
    <property type="match status" value="1"/>
</dbReference>
<evidence type="ECO:0000256" key="1">
    <source>
        <dbReference type="SAM" id="MobiDB-lite"/>
    </source>
</evidence>
<name>A0A6L5K044_RHOTE</name>
<dbReference type="InterPro" id="IPR027417">
    <property type="entry name" value="P-loop_NTPase"/>
</dbReference>
<dbReference type="SUPFAM" id="SSF53300">
    <property type="entry name" value="vWA-like"/>
    <property type="match status" value="1"/>
</dbReference>